<protein>
    <recommendedName>
        <fullName evidence="3">WSC domain-containing protein</fullName>
    </recommendedName>
</protein>
<dbReference type="PROSITE" id="PS51212">
    <property type="entry name" value="WSC"/>
    <property type="match status" value="1"/>
</dbReference>
<dbReference type="InterPro" id="IPR002889">
    <property type="entry name" value="WSC_carb-bd"/>
</dbReference>
<sequence length="742" mass="75604">MRFTPALLVALASSVTAQRFTNTSIPATEDATATTTGTALPTETAGEPVSVDLSTAVLGPGASFVTLADGSKAVRLAAGPNSLSSFSVGGEFPENIQLGDLISALFQILVELIESRKRAATECQLRVTIDGVDVYDADLETSSDFVNEATNATPAGASVPQVEFIQTCGDGSSAVTVAGLKIAAGESEGGGGNGGGNPVVTDTTLTNSEGEPTATVTDTIFPTDTEVNTNSEGATTNSEGETIVPTGTETGTETAVETNSEGATTNSEGETIVPTGTATGTETAVETNSEGATTNSEGETIVPTGTATGTETGTETAPTSTGTSAAGFPGAIGDFALFGCVGSDKGFPTFELAETSDNMDLERCANLCEGRSYFGVYDTDCYCGDEINDDNTERVNTDLCDIECPGDNSEFCGGDAPVSRRSRFSRRQAAIPNTILLTVYVSVGGADVTLTDVITATVTDQSTITTTFTTTIEGASTTETQTVTAIYECYNGQCYPDTGKGGRIVYVFKPYPGAECDGQYVYIIESCSCKGGQQYVPKYCSNGDCHGLTVYKPEECDDWYNYDVCYTPADCETCEHGQVIYKPWENNWGTPDHPLVPELPTCSSNKCPPTEHKPAPPSGGKPAPSTGGSKPAPPTGGYPVPTGGSKPAPPTGGEKPAPPTGGSESGSKGESGCTGDYCETEGSGSKGSTGGSSDSGSKGSEGSGSEGEAGCTGDHCTPTIVNGAGKQAVSGLALLAAVAALL</sequence>
<feature type="compositionally biased region" description="Low complexity" evidence="1">
    <location>
        <begin position="271"/>
        <end position="287"/>
    </location>
</feature>
<keyword evidence="2" id="KW-0732">Signal</keyword>
<keyword evidence="5" id="KW-1185">Reference proteome</keyword>
<dbReference type="OrthoDB" id="2019572at2759"/>
<organism evidence="4 5">
    <name type="scientific">Fusarium longipes</name>
    <dbReference type="NCBI Taxonomy" id="694270"/>
    <lineage>
        <taxon>Eukaryota</taxon>
        <taxon>Fungi</taxon>
        <taxon>Dikarya</taxon>
        <taxon>Ascomycota</taxon>
        <taxon>Pezizomycotina</taxon>
        <taxon>Sordariomycetes</taxon>
        <taxon>Hypocreomycetidae</taxon>
        <taxon>Hypocreales</taxon>
        <taxon>Nectriaceae</taxon>
        <taxon>Fusarium</taxon>
    </lineage>
</organism>
<dbReference type="EMBL" id="PXOG01000155">
    <property type="protein sequence ID" value="RGP71706.1"/>
    <property type="molecule type" value="Genomic_DNA"/>
</dbReference>
<evidence type="ECO:0000259" key="3">
    <source>
        <dbReference type="PROSITE" id="PS51212"/>
    </source>
</evidence>
<feature type="region of interest" description="Disordered" evidence="1">
    <location>
        <begin position="26"/>
        <end position="45"/>
    </location>
</feature>
<feature type="compositionally biased region" description="Low complexity" evidence="1">
    <location>
        <begin position="239"/>
        <end position="258"/>
    </location>
</feature>
<dbReference type="STRING" id="694270.A0A395SH23"/>
<comment type="caution">
    <text evidence="4">The sequence shown here is derived from an EMBL/GenBank/DDBJ whole genome shotgun (WGS) entry which is preliminary data.</text>
</comment>
<dbReference type="Pfam" id="PF01822">
    <property type="entry name" value="WSC"/>
    <property type="match status" value="1"/>
</dbReference>
<feature type="signal peptide" evidence="2">
    <location>
        <begin position="1"/>
        <end position="17"/>
    </location>
</feature>
<feature type="compositionally biased region" description="Polar residues" evidence="1">
    <location>
        <begin position="288"/>
        <end position="298"/>
    </location>
</feature>
<feature type="compositionally biased region" description="Low complexity" evidence="1">
    <location>
        <begin position="661"/>
        <end position="671"/>
    </location>
</feature>
<evidence type="ECO:0000313" key="4">
    <source>
        <dbReference type="EMBL" id="RGP71706.1"/>
    </source>
</evidence>
<dbReference type="SMART" id="SM00321">
    <property type="entry name" value="WSC"/>
    <property type="match status" value="1"/>
</dbReference>
<feature type="region of interest" description="Disordered" evidence="1">
    <location>
        <begin position="223"/>
        <end position="324"/>
    </location>
</feature>
<evidence type="ECO:0000256" key="1">
    <source>
        <dbReference type="SAM" id="MobiDB-lite"/>
    </source>
</evidence>
<reference evidence="4 5" key="1">
    <citation type="journal article" date="2018" name="PLoS Pathog.">
        <title>Evolution of structural diversity of trichothecenes, a family of toxins produced by plant pathogenic and entomopathogenic fungi.</title>
        <authorList>
            <person name="Proctor R.H."/>
            <person name="McCormick S.P."/>
            <person name="Kim H.S."/>
            <person name="Cardoza R.E."/>
            <person name="Stanley A.M."/>
            <person name="Lindo L."/>
            <person name="Kelly A."/>
            <person name="Brown D.W."/>
            <person name="Lee T."/>
            <person name="Vaughan M.M."/>
            <person name="Alexander N.J."/>
            <person name="Busman M."/>
            <person name="Gutierrez S."/>
        </authorList>
    </citation>
    <scope>NUCLEOTIDE SEQUENCE [LARGE SCALE GENOMIC DNA]</scope>
    <source>
        <strain evidence="4 5">NRRL 20695</strain>
    </source>
</reference>
<feature type="compositionally biased region" description="Low complexity" evidence="1">
    <location>
        <begin position="303"/>
        <end position="324"/>
    </location>
</feature>
<feature type="compositionally biased region" description="Polar residues" evidence="1">
    <location>
        <begin position="259"/>
        <end position="269"/>
    </location>
</feature>
<proteinExistence type="predicted"/>
<feature type="region of interest" description="Disordered" evidence="1">
    <location>
        <begin position="606"/>
        <end position="722"/>
    </location>
</feature>
<feature type="chain" id="PRO_5017340349" description="WSC domain-containing protein" evidence="2">
    <location>
        <begin position="18"/>
        <end position="742"/>
    </location>
</feature>
<dbReference type="Proteomes" id="UP000266234">
    <property type="component" value="Unassembled WGS sequence"/>
</dbReference>
<name>A0A395SH23_9HYPO</name>
<feature type="compositionally biased region" description="Polar residues" evidence="1">
    <location>
        <begin position="223"/>
        <end position="238"/>
    </location>
</feature>
<feature type="domain" description="WSC" evidence="3">
    <location>
        <begin position="334"/>
        <end position="424"/>
    </location>
</feature>
<gene>
    <name evidence="4" type="ORF">FLONG3_7010</name>
</gene>
<dbReference type="AlphaFoldDB" id="A0A395SH23"/>
<accession>A0A395SH23</accession>
<feature type="compositionally biased region" description="Low complexity" evidence="1">
    <location>
        <begin position="618"/>
        <end position="630"/>
    </location>
</feature>
<evidence type="ECO:0000256" key="2">
    <source>
        <dbReference type="SAM" id="SignalP"/>
    </source>
</evidence>
<evidence type="ECO:0000313" key="5">
    <source>
        <dbReference type="Proteomes" id="UP000266234"/>
    </source>
</evidence>